<organism evidence="1 2">
    <name type="scientific">Caballeronia glathei</name>
    <dbReference type="NCBI Taxonomy" id="60547"/>
    <lineage>
        <taxon>Bacteria</taxon>
        <taxon>Pseudomonadati</taxon>
        <taxon>Pseudomonadota</taxon>
        <taxon>Betaproteobacteria</taxon>
        <taxon>Burkholderiales</taxon>
        <taxon>Burkholderiaceae</taxon>
        <taxon>Caballeronia</taxon>
    </lineage>
</organism>
<comment type="caution">
    <text evidence="1">The sequence shown here is derived from an EMBL/GenBank/DDBJ whole genome shotgun (WGS) entry which is preliminary data.</text>
</comment>
<evidence type="ECO:0000313" key="1">
    <source>
        <dbReference type="EMBL" id="KDR41466.1"/>
    </source>
</evidence>
<dbReference type="RefSeq" id="WP_051672622.1">
    <property type="nucleotide sequence ID" value="NZ_CADFFX010000005.1"/>
</dbReference>
<protein>
    <submittedName>
        <fullName evidence="1">Uncharacterized protein</fullName>
    </submittedName>
</protein>
<gene>
    <name evidence="1" type="ORF">BG61_17455</name>
</gene>
<dbReference type="EMBL" id="JFHC01000027">
    <property type="protein sequence ID" value="KDR41466.1"/>
    <property type="molecule type" value="Genomic_DNA"/>
</dbReference>
<accession>A0A069PVT7</accession>
<proteinExistence type="predicted"/>
<name>A0A069PVT7_9BURK</name>
<dbReference type="Proteomes" id="UP000027466">
    <property type="component" value="Unassembled WGS sequence"/>
</dbReference>
<keyword evidence="2" id="KW-1185">Reference proteome</keyword>
<sequence>MKHENELPAGAYELAIVDADIRHVRAAMLQSLGVRFDHPTLTVEYWRRRLNQLMRAHHLSRAQLRQVDALIAILDRMVREGCASKPEPLLTQFDRSISHIEEAPGSSH</sequence>
<reference evidence="1 2" key="1">
    <citation type="submission" date="2014-03" db="EMBL/GenBank/DDBJ databases">
        <title>Draft Genome Sequences of Four Burkholderia Strains.</title>
        <authorList>
            <person name="Liu X.Y."/>
            <person name="Li C.X."/>
            <person name="Xu J.H."/>
        </authorList>
    </citation>
    <scope>NUCLEOTIDE SEQUENCE [LARGE SCALE GENOMIC DNA]</scope>
    <source>
        <strain evidence="1 2">DSM 50014</strain>
    </source>
</reference>
<evidence type="ECO:0000313" key="2">
    <source>
        <dbReference type="Proteomes" id="UP000027466"/>
    </source>
</evidence>
<dbReference type="AlphaFoldDB" id="A0A069PVT7"/>